<dbReference type="Pfam" id="PF00134">
    <property type="entry name" value="Cyclin_N"/>
    <property type="match status" value="1"/>
</dbReference>
<accession>A0AAD8MVL4</accession>
<keyword evidence="1" id="KW-0132">Cell division</keyword>
<dbReference type="SMART" id="SM01332">
    <property type="entry name" value="Cyclin_C"/>
    <property type="match status" value="1"/>
</dbReference>
<keyword evidence="7" id="KW-1185">Reference proteome</keyword>
<evidence type="ECO:0000259" key="5">
    <source>
        <dbReference type="SMART" id="SM01332"/>
    </source>
</evidence>
<dbReference type="GO" id="GO:0051301">
    <property type="term" value="P:cell division"/>
    <property type="evidence" value="ECO:0007669"/>
    <property type="project" value="UniProtKB-KW"/>
</dbReference>
<protein>
    <recommendedName>
        <fullName evidence="5">Cyclin C-terminal domain-containing protein</fullName>
    </recommendedName>
</protein>
<dbReference type="InterPro" id="IPR036915">
    <property type="entry name" value="Cyclin-like_sf"/>
</dbReference>
<gene>
    <name evidence="6" type="ORF">POM88_010286</name>
</gene>
<evidence type="ECO:0000313" key="6">
    <source>
        <dbReference type="EMBL" id="KAK1391230.1"/>
    </source>
</evidence>
<feature type="region of interest" description="Disordered" evidence="4">
    <location>
        <begin position="507"/>
        <end position="533"/>
    </location>
</feature>
<feature type="compositionally biased region" description="Basic and acidic residues" evidence="4">
    <location>
        <begin position="509"/>
        <end position="533"/>
    </location>
</feature>
<name>A0AAD8MVL4_9APIA</name>
<evidence type="ECO:0000256" key="4">
    <source>
        <dbReference type="SAM" id="MobiDB-lite"/>
    </source>
</evidence>
<dbReference type="InterPro" id="IPR004367">
    <property type="entry name" value="Cyclin_C-dom"/>
</dbReference>
<dbReference type="InterPro" id="IPR039361">
    <property type="entry name" value="Cyclin"/>
</dbReference>
<comment type="caution">
    <text evidence="6">The sequence shown here is derived from an EMBL/GenBank/DDBJ whole genome shotgun (WGS) entry which is preliminary data.</text>
</comment>
<dbReference type="Gene3D" id="1.10.472.10">
    <property type="entry name" value="Cyclin-like"/>
    <property type="match status" value="2"/>
</dbReference>
<evidence type="ECO:0000256" key="2">
    <source>
        <dbReference type="ARBA" id="ARBA00023127"/>
    </source>
</evidence>
<dbReference type="Proteomes" id="UP001237642">
    <property type="component" value="Unassembled WGS sequence"/>
</dbReference>
<evidence type="ECO:0000256" key="1">
    <source>
        <dbReference type="ARBA" id="ARBA00022618"/>
    </source>
</evidence>
<organism evidence="6 7">
    <name type="scientific">Heracleum sosnowskyi</name>
    <dbReference type="NCBI Taxonomy" id="360622"/>
    <lineage>
        <taxon>Eukaryota</taxon>
        <taxon>Viridiplantae</taxon>
        <taxon>Streptophyta</taxon>
        <taxon>Embryophyta</taxon>
        <taxon>Tracheophyta</taxon>
        <taxon>Spermatophyta</taxon>
        <taxon>Magnoliopsida</taxon>
        <taxon>eudicotyledons</taxon>
        <taxon>Gunneridae</taxon>
        <taxon>Pentapetalae</taxon>
        <taxon>asterids</taxon>
        <taxon>campanulids</taxon>
        <taxon>Apiales</taxon>
        <taxon>Apiaceae</taxon>
        <taxon>Apioideae</taxon>
        <taxon>apioid superclade</taxon>
        <taxon>Tordylieae</taxon>
        <taxon>Tordyliinae</taxon>
        <taxon>Heracleum</taxon>
    </lineage>
</organism>
<dbReference type="EMBL" id="JAUIZM010000003">
    <property type="protein sequence ID" value="KAK1391230.1"/>
    <property type="molecule type" value="Genomic_DNA"/>
</dbReference>
<sequence length="533" mass="60594">MREAGRQNQMITREELEETKRLLLFGNESELIMLPEYSDNSKARHYREQALDYYQSIHNPQTMDAMVPYVAINFFDRVISKNRDPPKVLLNKQENFSLFIISCHSISSKLRENDFDIYKFLLDRKMKFGNQGLMKMEMKILHALDWKMKQTVPFRFVPYFLHFLTLPRGFTRLPVHKIIVWTQADIRFTKFRPSTVAASAILCALAKLFPDDPTDVTRVILSRYAHFDSTVKDELAECVEMMQTTYQNKMNSLVIAKGLINDGVRTSQPLNLVPDEASTAPSGSGKESVEEGSQRRRKETVAEEASEAVSGIQMVPEQSSSPADGQESLEEGAQRQGKESVAEEASTVVGDIQTTPEQSLSPGDGRESPVKQSHRPGKEPVDEESSEAIGKIQVGPKQSSYISDDDPEGVEEGFCRPERVPIAEIEEPELAVVDDLLMNFELGWDDQNPYSRGYGMCSLCDALARCWPIPIFEAQELTLGWLRDSWEWLLNLPEHIGIPTRQAAPRPWESYHEADSKSSSDPESYRIRDFLKR</sequence>
<evidence type="ECO:0000256" key="3">
    <source>
        <dbReference type="ARBA" id="ARBA00023306"/>
    </source>
</evidence>
<evidence type="ECO:0000313" key="7">
    <source>
        <dbReference type="Proteomes" id="UP001237642"/>
    </source>
</evidence>
<keyword evidence="2" id="KW-0195">Cyclin</keyword>
<dbReference type="InterPro" id="IPR006671">
    <property type="entry name" value="Cyclin_N"/>
</dbReference>
<reference evidence="6" key="2">
    <citation type="submission" date="2023-05" db="EMBL/GenBank/DDBJ databases">
        <authorList>
            <person name="Schelkunov M.I."/>
        </authorList>
    </citation>
    <scope>NUCLEOTIDE SEQUENCE</scope>
    <source>
        <strain evidence="6">Hsosn_3</strain>
        <tissue evidence="6">Leaf</tissue>
    </source>
</reference>
<keyword evidence="3" id="KW-0131">Cell cycle</keyword>
<dbReference type="PANTHER" id="PTHR10177">
    <property type="entry name" value="CYCLINS"/>
    <property type="match status" value="1"/>
</dbReference>
<dbReference type="SUPFAM" id="SSF47954">
    <property type="entry name" value="Cyclin-like"/>
    <property type="match status" value="2"/>
</dbReference>
<reference evidence="6" key="1">
    <citation type="submission" date="2023-02" db="EMBL/GenBank/DDBJ databases">
        <title>Genome of toxic invasive species Heracleum sosnowskyi carries increased number of genes despite the absence of recent whole-genome duplications.</title>
        <authorList>
            <person name="Schelkunov M."/>
            <person name="Shtratnikova V."/>
            <person name="Makarenko M."/>
            <person name="Klepikova A."/>
            <person name="Omelchenko D."/>
            <person name="Novikova G."/>
            <person name="Obukhova E."/>
            <person name="Bogdanov V."/>
            <person name="Penin A."/>
            <person name="Logacheva M."/>
        </authorList>
    </citation>
    <scope>NUCLEOTIDE SEQUENCE</scope>
    <source>
        <strain evidence="6">Hsosn_3</strain>
        <tissue evidence="6">Leaf</tissue>
    </source>
</reference>
<feature type="compositionally biased region" description="Basic and acidic residues" evidence="4">
    <location>
        <begin position="332"/>
        <end position="341"/>
    </location>
</feature>
<dbReference type="CDD" id="cd20544">
    <property type="entry name" value="CYCLIN_AtCycD-like_rpt2"/>
    <property type="match status" value="1"/>
</dbReference>
<dbReference type="AlphaFoldDB" id="A0AAD8MVL4"/>
<proteinExistence type="predicted"/>
<feature type="domain" description="Cyclin C-terminal" evidence="5">
    <location>
        <begin position="151"/>
        <end position="276"/>
    </location>
</feature>
<feature type="compositionally biased region" description="Polar residues" evidence="4">
    <location>
        <begin position="352"/>
        <end position="361"/>
    </location>
</feature>
<feature type="region of interest" description="Disordered" evidence="4">
    <location>
        <begin position="270"/>
        <end position="411"/>
    </location>
</feature>
<dbReference type="Pfam" id="PF02984">
    <property type="entry name" value="Cyclin_C"/>
    <property type="match status" value="1"/>
</dbReference>